<evidence type="ECO:0000259" key="1">
    <source>
        <dbReference type="Pfam" id="PF01370"/>
    </source>
</evidence>
<dbReference type="InterPro" id="IPR036291">
    <property type="entry name" value="NAD(P)-bd_dom_sf"/>
</dbReference>
<accession>A0A2U3LBT5</accession>
<dbReference type="OrthoDB" id="9807212at2"/>
<dbReference type="EMBL" id="OMOF01000390">
    <property type="protein sequence ID" value="SPF49358.1"/>
    <property type="molecule type" value="Genomic_DNA"/>
</dbReference>
<proteinExistence type="predicted"/>
<dbReference type="Proteomes" id="UP000238916">
    <property type="component" value="Unassembled WGS sequence"/>
</dbReference>
<dbReference type="Gene3D" id="3.40.50.720">
    <property type="entry name" value="NAD(P)-binding Rossmann-like Domain"/>
    <property type="match status" value="1"/>
</dbReference>
<protein>
    <submittedName>
        <fullName evidence="2">3-beta hydroxysteroid dehydrogenase/isomerase family protein</fullName>
    </submittedName>
</protein>
<name>A0A2U3LBT5_9FIRM</name>
<reference evidence="3" key="1">
    <citation type="submission" date="2018-02" db="EMBL/GenBank/DDBJ databases">
        <authorList>
            <person name="Hausmann B."/>
        </authorList>
    </citation>
    <scope>NUCLEOTIDE SEQUENCE [LARGE SCALE GENOMIC DNA]</scope>
    <source>
        <strain evidence="3">Peat soil MAG SbF1</strain>
    </source>
</reference>
<gene>
    <name evidence="2" type="ORF">SBF1_450023</name>
</gene>
<dbReference type="PANTHER" id="PTHR48079">
    <property type="entry name" value="PROTEIN YEEZ"/>
    <property type="match status" value="1"/>
</dbReference>
<dbReference type="PANTHER" id="PTHR48079:SF9">
    <property type="entry name" value="PUTATIVE-RELATED"/>
    <property type="match status" value="1"/>
</dbReference>
<dbReference type="GO" id="GO:0016853">
    <property type="term" value="F:isomerase activity"/>
    <property type="evidence" value="ECO:0007669"/>
    <property type="project" value="UniProtKB-KW"/>
</dbReference>
<dbReference type="GO" id="GO:0005737">
    <property type="term" value="C:cytoplasm"/>
    <property type="evidence" value="ECO:0007669"/>
    <property type="project" value="TreeGrafter"/>
</dbReference>
<evidence type="ECO:0000313" key="3">
    <source>
        <dbReference type="Proteomes" id="UP000238916"/>
    </source>
</evidence>
<dbReference type="GO" id="GO:0004029">
    <property type="term" value="F:aldehyde dehydrogenase (NAD+) activity"/>
    <property type="evidence" value="ECO:0007669"/>
    <property type="project" value="TreeGrafter"/>
</dbReference>
<dbReference type="SUPFAM" id="SSF51735">
    <property type="entry name" value="NAD(P)-binding Rossmann-fold domains"/>
    <property type="match status" value="1"/>
</dbReference>
<dbReference type="CDD" id="cd05262">
    <property type="entry name" value="SDR_a7"/>
    <property type="match status" value="1"/>
</dbReference>
<dbReference type="InterPro" id="IPR001509">
    <property type="entry name" value="Epimerase_deHydtase"/>
</dbReference>
<dbReference type="AlphaFoldDB" id="A0A2U3LBT5"/>
<feature type="domain" description="NAD-dependent epimerase/dehydratase" evidence="1">
    <location>
        <begin position="3"/>
        <end position="220"/>
    </location>
</feature>
<evidence type="ECO:0000313" key="2">
    <source>
        <dbReference type="EMBL" id="SPF49358.1"/>
    </source>
</evidence>
<dbReference type="Pfam" id="PF01370">
    <property type="entry name" value="Epimerase"/>
    <property type="match status" value="1"/>
</dbReference>
<sequence length="299" mass="32050">MRVFVTGATGFIGSAIVQELIITGHHVVGLSRSEAGAQALTRAGAEVFRGDVNDLDRLRTAVETADGVIHVAFNHDFSNLKQHSENDRKVIETLGEVLAGSDRPLVIASGTGLVARSKTGDAAVETDDHITSVEFPRAATEEAVDALIAKGVRVMVMRLSQVHDTRHQGRIAQHIQLARQKGRVAYVGEGNNRLAAVHVSDAVRLFRLALEKGQAGAHYHAVGEEGVAMRDIAEVIGAGLKMSVDSITPEEATEYFGWLANLATIDLAASSTLTRQQLGWNPTGPDLLTDLRNMDHSVT</sequence>
<organism evidence="2 3">
    <name type="scientific">Candidatus Desulfosporosinus infrequens</name>
    <dbReference type="NCBI Taxonomy" id="2043169"/>
    <lineage>
        <taxon>Bacteria</taxon>
        <taxon>Bacillati</taxon>
        <taxon>Bacillota</taxon>
        <taxon>Clostridia</taxon>
        <taxon>Eubacteriales</taxon>
        <taxon>Desulfitobacteriaceae</taxon>
        <taxon>Desulfosporosinus</taxon>
    </lineage>
</organism>
<keyword evidence="2" id="KW-0413">Isomerase</keyword>
<dbReference type="InterPro" id="IPR051783">
    <property type="entry name" value="NAD(P)-dependent_oxidoreduct"/>
</dbReference>